<reference evidence="1" key="1">
    <citation type="submission" date="2018-01" db="EMBL/GenBank/DDBJ databases">
        <authorList>
            <person name="Regsiter A."/>
            <person name="William W."/>
        </authorList>
    </citation>
    <scope>NUCLEOTIDE SEQUENCE</scope>
    <source>
        <strain evidence="1">TRIP AH-1</strain>
    </source>
</reference>
<proteinExistence type="predicted"/>
<dbReference type="EMBL" id="OJIN01000223">
    <property type="protein sequence ID" value="SPD75953.1"/>
    <property type="molecule type" value="Genomic_DNA"/>
</dbReference>
<evidence type="ECO:0000313" key="1">
    <source>
        <dbReference type="EMBL" id="SPD75953.1"/>
    </source>
</evidence>
<dbReference type="AlphaFoldDB" id="A0A445N2N6"/>
<name>A0A445N2N6_9BACT</name>
<gene>
    <name evidence="1" type="ORF">PITCH_A780083</name>
</gene>
<organism evidence="1">
    <name type="scientific">uncultured Desulfobacterium sp</name>
    <dbReference type="NCBI Taxonomy" id="201089"/>
    <lineage>
        <taxon>Bacteria</taxon>
        <taxon>Pseudomonadati</taxon>
        <taxon>Thermodesulfobacteriota</taxon>
        <taxon>Desulfobacteria</taxon>
        <taxon>Desulfobacterales</taxon>
        <taxon>Desulfobacteriaceae</taxon>
        <taxon>Desulfobacterium</taxon>
        <taxon>environmental samples</taxon>
    </lineage>
</organism>
<sequence>MKGIRHVAFLVRRKEDLFECSRSSLGLAVENFFVHMFVLDVEVEMTEKYKDNLDWFKDMEAHYYSNNRINAEKHGFVYMSTQEIAEKLKGMDLIIPF</sequence>
<accession>A0A445N2N6</accession>
<protein>
    <submittedName>
        <fullName evidence="1">Uncharacterized protein</fullName>
    </submittedName>
</protein>